<keyword evidence="3" id="KW-1185">Reference proteome</keyword>
<feature type="compositionally biased region" description="Basic and acidic residues" evidence="1">
    <location>
        <begin position="342"/>
        <end position="351"/>
    </location>
</feature>
<name>A0A8K0UXA7_9AGAR</name>
<evidence type="ECO:0000313" key="3">
    <source>
        <dbReference type="Proteomes" id="UP000813824"/>
    </source>
</evidence>
<proteinExistence type="predicted"/>
<feature type="region of interest" description="Disordered" evidence="1">
    <location>
        <begin position="664"/>
        <end position="727"/>
    </location>
</feature>
<feature type="compositionally biased region" description="Polar residues" evidence="1">
    <location>
        <begin position="547"/>
        <end position="565"/>
    </location>
</feature>
<feature type="region of interest" description="Disordered" evidence="1">
    <location>
        <begin position="330"/>
        <end position="351"/>
    </location>
</feature>
<organism evidence="2 3">
    <name type="scientific">Cristinia sonorae</name>
    <dbReference type="NCBI Taxonomy" id="1940300"/>
    <lineage>
        <taxon>Eukaryota</taxon>
        <taxon>Fungi</taxon>
        <taxon>Dikarya</taxon>
        <taxon>Basidiomycota</taxon>
        <taxon>Agaricomycotina</taxon>
        <taxon>Agaricomycetes</taxon>
        <taxon>Agaricomycetidae</taxon>
        <taxon>Agaricales</taxon>
        <taxon>Pleurotineae</taxon>
        <taxon>Stephanosporaceae</taxon>
        <taxon>Cristinia</taxon>
    </lineage>
</organism>
<feature type="region of interest" description="Disordered" evidence="1">
    <location>
        <begin position="61"/>
        <end position="111"/>
    </location>
</feature>
<feature type="compositionally biased region" description="Basic residues" evidence="1">
    <location>
        <begin position="700"/>
        <end position="709"/>
    </location>
</feature>
<reference evidence="2" key="1">
    <citation type="journal article" date="2021" name="New Phytol.">
        <title>Evolutionary innovations through gain and loss of genes in the ectomycorrhizal Boletales.</title>
        <authorList>
            <person name="Wu G."/>
            <person name="Miyauchi S."/>
            <person name="Morin E."/>
            <person name="Kuo A."/>
            <person name="Drula E."/>
            <person name="Varga T."/>
            <person name="Kohler A."/>
            <person name="Feng B."/>
            <person name="Cao Y."/>
            <person name="Lipzen A."/>
            <person name="Daum C."/>
            <person name="Hundley H."/>
            <person name="Pangilinan J."/>
            <person name="Johnson J."/>
            <person name="Barry K."/>
            <person name="LaButti K."/>
            <person name="Ng V."/>
            <person name="Ahrendt S."/>
            <person name="Min B."/>
            <person name="Choi I.G."/>
            <person name="Park H."/>
            <person name="Plett J.M."/>
            <person name="Magnuson J."/>
            <person name="Spatafora J.W."/>
            <person name="Nagy L.G."/>
            <person name="Henrissat B."/>
            <person name="Grigoriev I.V."/>
            <person name="Yang Z.L."/>
            <person name="Xu J."/>
            <person name="Martin F.M."/>
        </authorList>
    </citation>
    <scope>NUCLEOTIDE SEQUENCE</scope>
    <source>
        <strain evidence="2">KKN 215</strain>
    </source>
</reference>
<dbReference type="OrthoDB" id="5576441at2759"/>
<feature type="region of interest" description="Disordered" evidence="1">
    <location>
        <begin position="401"/>
        <end position="439"/>
    </location>
</feature>
<evidence type="ECO:0000313" key="2">
    <source>
        <dbReference type="EMBL" id="KAH8106153.1"/>
    </source>
</evidence>
<sequence length="767" mass="84744">MRRALRAGLLTSLHAPLTPFGLRLLSVRRTFLVTMPSTRWYTPILLRRSESLDPEVIYDSEPEREEVRKEKKVPRKARNDCRHPSSVQPTVIELSSDTDSESPSLPLSPLARSDSQVIEIPEDVSSPMPMPPSPIASDKAGGNLVQTSRDGAIRKTVAEIDADEASETFNDSSLPSFREFIGMRGAQSGVDLSSGGCEPESAPVVECDSLSDSSVKVLNLQRFAFEGPQNLRRAGSSTDSRGPSVSRLEPSNKPQDSSSSNSVRSAASVGHAFTDIPDRDLARVLKCVCCGHKWTARKSIVQRMKHIQTCGKKLKYTNDTMKAMLRKEIENSPPVKTKSKTKASDVEKEEAPRTLLEDAVVNDATDKRRGRRPLAKETVMSITDTRSDIIARARLLLSDKTTTGNSPTIESRCKSSEASELAADGGESMPHPSTQPFGDSALARMFQPRVYSRPPSPTQAYIPTQIPPDSPPPTQTLGDSVPARKFSPHTIRTPSKSRSVVWPTDSSHRPVLPEASAANGPPFEDVMDVSSDTDQDLLFHRSKQMSFRRSFDGSNPPTALYNSLSEPHRRPPSLSDRQDDPPDIHAPSNNRWDFSDNDDAILYFSDADDYGSTTRLDDNLDVGPVRGKNHINSTPRQPTLFDHPIHNSDQNHLLESPNHINRHYTTTNTIQPSHSPSIPSRPSSQNPQPHNVTSAAVVSKLKKHPSRKKRGDDEIDDEAAPTRVSMTDEELGQRLKAFILADANLYRQVLRYEVWTTYGLGGRKTLN</sequence>
<evidence type="ECO:0000256" key="1">
    <source>
        <dbReference type="SAM" id="MobiDB-lite"/>
    </source>
</evidence>
<gene>
    <name evidence="2" type="ORF">BXZ70DRAFT_1037782</name>
</gene>
<feature type="compositionally biased region" description="Low complexity" evidence="1">
    <location>
        <begin position="94"/>
        <end position="111"/>
    </location>
</feature>
<accession>A0A8K0UXA7</accession>
<feature type="region of interest" description="Disordered" evidence="1">
    <location>
        <begin position="483"/>
        <end position="529"/>
    </location>
</feature>
<dbReference type="EMBL" id="JAEVFJ010000003">
    <property type="protein sequence ID" value="KAH8106153.1"/>
    <property type="molecule type" value="Genomic_DNA"/>
</dbReference>
<feature type="region of interest" description="Disordered" evidence="1">
    <location>
        <begin position="229"/>
        <end position="264"/>
    </location>
</feature>
<feature type="region of interest" description="Disordered" evidence="1">
    <location>
        <begin position="547"/>
        <end position="592"/>
    </location>
</feature>
<comment type="caution">
    <text evidence="2">The sequence shown here is derived from an EMBL/GenBank/DDBJ whole genome shotgun (WGS) entry which is preliminary data.</text>
</comment>
<feature type="compositionally biased region" description="Low complexity" evidence="1">
    <location>
        <begin position="670"/>
        <end position="691"/>
    </location>
</feature>
<dbReference type="AlphaFoldDB" id="A0A8K0UXA7"/>
<protein>
    <submittedName>
        <fullName evidence="2">Uncharacterized protein</fullName>
    </submittedName>
</protein>
<dbReference type="Proteomes" id="UP000813824">
    <property type="component" value="Unassembled WGS sequence"/>
</dbReference>